<dbReference type="InterPro" id="IPR027624">
    <property type="entry name" value="TOMM_cyclo_SagD"/>
</dbReference>
<dbReference type="NCBIfam" id="TIGR03882">
    <property type="entry name" value="cyclo_dehyd_2"/>
    <property type="match status" value="1"/>
</dbReference>
<keyword evidence="3" id="KW-1185">Reference proteome</keyword>
<dbReference type="GO" id="GO:0005840">
    <property type="term" value="C:ribosome"/>
    <property type="evidence" value="ECO:0007669"/>
    <property type="project" value="UniProtKB-KW"/>
</dbReference>
<name>A0ABT9XJI5_9BACL</name>
<evidence type="ECO:0000313" key="3">
    <source>
        <dbReference type="Proteomes" id="UP001232973"/>
    </source>
</evidence>
<dbReference type="Proteomes" id="UP001232973">
    <property type="component" value="Unassembled WGS sequence"/>
</dbReference>
<evidence type="ECO:0000259" key="1">
    <source>
        <dbReference type="PROSITE" id="PS51664"/>
    </source>
</evidence>
<feature type="domain" description="YcaO" evidence="1">
    <location>
        <begin position="266"/>
        <end position="655"/>
    </location>
</feature>
<proteinExistence type="predicted"/>
<gene>
    <name evidence="2" type="ORF">J2S03_002231</name>
</gene>
<accession>A0ABT9XJI5</accession>
<keyword evidence="2" id="KW-0689">Ribosomal protein</keyword>
<organism evidence="2 3">
    <name type="scientific">Alicyclobacillus cycloheptanicus</name>
    <dbReference type="NCBI Taxonomy" id="1457"/>
    <lineage>
        <taxon>Bacteria</taxon>
        <taxon>Bacillati</taxon>
        <taxon>Bacillota</taxon>
        <taxon>Bacilli</taxon>
        <taxon>Bacillales</taxon>
        <taxon>Alicyclobacillaceae</taxon>
        <taxon>Alicyclobacillus</taxon>
    </lineage>
</organism>
<reference evidence="2 3" key="1">
    <citation type="submission" date="2023-07" db="EMBL/GenBank/DDBJ databases">
        <title>Genomic Encyclopedia of Type Strains, Phase IV (KMG-IV): sequencing the most valuable type-strain genomes for metagenomic binning, comparative biology and taxonomic classification.</title>
        <authorList>
            <person name="Goeker M."/>
        </authorList>
    </citation>
    <scope>NUCLEOTIDE SEQUENCE [LARGE SCALE GENOMIC DNA]</scope>
    <source>
        <strain evidence="2 3">DSM 4006</strain>
    </source>
</reference>
<protein>
    <submittedName>
        <fullName evidence="2">Ribosomal protein S12 methylthiotransferase accessory factor</fullName>
    </submittedName>
</protein>
<dbReference type="PANTHER" id="PTHR37809:SF1">
    <property type="entry name" value="RIBOSOMAL PROTEIN S12 METHYLTHIOTRANSFERASE ACCESSORY FACTOR YCAO"/>
    <property type="match status" value="1"/>
</dbReference>
<dbReference type="EMBL" id="JAUSTP010000017">
    <property type="protein sequence ID" value="MDQ0190367.1"/>
    <property type="molecule type" value="Genomic_DNA"/>
</dbReference>
<dbReference type="Gene3D" id="3.40.50.720">
    <property type="entry name" value="NAD(P)-binding Rossmann-like Domain"/>
    <property type="match status" value="1"/>
</dbReference>
<dbReference type="NCBIfam" id="TIGR03604">
    <property type="entry name" value="TOMM_cyclo_SagD"/>
    <property type="match status" value="1"/>
</dbReference>
<sequence>MNIVIVHDGSVLGRHILDAWNDKHSSSSEWQLMDGGSVDDWADRNPQLVVLALDGPSEFEQQTLRTCRDLRLRTLPVLGRGSTVLVGPLETPDVPGCATCLQLRWDNTFERSLLRSIFQLEDDVAPEPLEVSAADLVTLGSIVTDEIVSILSAAPDIPNAQGKVGVYEPGEPFAWIPLVPSHDCPRCQLVPDDLPALAALRFTSHRIHDVEALRVGTVDCEHLETLFVHDKVGYISAMNAYWNGERYAQANAYIYTPLGAEISGYGAGLSLADAKRSALLEVLERSCGFHPVNRRPVVRGSYAALQADALHPASFGLHSQAVYQSPHHPFEPFDEEKPYSWVWAYSTKQQRPILVPEQLAYYGPVGDQRFVQESSNGCAIGGTMEEAVLHGIFEVLERDGFLNMWYAKLPVPELRLGADCPAKVSEVFDYVVEQGFAVRLFCLSHDLRIPAVGAVAVHSGNDYPKVVSGSACHIHPYEAAYGALRELAVGMLNLQRTTEERREEARSMFQDSSKIKGILDHAAVAGLPEAYPRWAFLLRRAKRGPLPPVDAMYPDVRQRYCVDSRDIRLILEAVLEDLHGRGFDVIVVHQTSAEVAYGGFQVAKVLIPGMTPMTFGYGLERVRGLRRVFELPHRMGYAARVLTEQDLNGDCHPFS</sequence>
<dbReference type="PANTHER" id="PTHR37809">
    <property type="entry name" value="RIBOSOMAL PROTEIN S12 METHYLTHIOTRANSFERASE ACCESSORY FACTOR YCAO"/>
    <property type="match status" value="1"/>
</dbReference>
<dbReference type="InterPro" id="IPR003776">
    <property type="entry name" value="YcaO-like_dom"/>
</dbReference>
<dbReference type="Gene3D" id="3.30.1330.230">
    <property type="match status" value="1"/>
</dbReference>
<dbReference type="Pfam" id="PF02624">
    <property type="entry name" value="YcaO"/>
    <property type="match status" value="1"/>
</dbReference>
<keyword evidence="2" id="KW-0687">Ribonucleoprotein</keyword>
<dbReference type="PROSITE" id="PS51664">
    <property type="entry name" value="YCAO"/>
    <property type="match status" value="1"/>
</dbReference>
<comment type="caution">
    <text evidence="2">The sequence shown here is derived from an EMBL/GenBank/DDBJ whole genome shotgun (WGS) entry which is preliminary data.</text>
</comment>
<dbReference type="InterPro" id="IPR022291">
    <property type="entry name" value="Bacteriocin_synth_cyclodeHase"/>
</dbReference>
<dbReference type="Gene3D" id="3.30.40.250">
    <property type="match status" value="1"/>
</dbReference>
<dbReference type="Gene3D" id="3.30.160.660">
    <property type="match status" value="1"/>
</dbReference>
<dbReference type="RefSeq" id="WP_274454634.1">
    <property type="nucleotide sequence ID" value="NZ_CP067097.1"/>
</dbReference>
<evidence type="ECO:0000313" key="2">
    <source>
        <dbReference type="EMBL" id="MDQ0190367.1"/>
    </source>
</evidence>